<dbReference type="Gene3D" id="3.40.50.300">
    <property type="entry name" value="P-loop containing nucleotide triphosphate hydrolases"/>
    <property type="match status" value="1"/>
</dbReference>
<name>A0A0J7K8T5_LASNI</name>
<dbReference type="PANTHER" id="PTHR23074">
    <property type="entry name" value="AAA DOMAIN-CONTAINING"/>
    <property type="match status" value="1"/>
</dbReference>
<comment type="caution">
    <text evidence="2">The sequence shown here is derived from an EMBL/GenBank/DDBJ whole genome shotgun (WGS) entry which is preliminary data.</text>
</comment>
<dbReference type="OrthoDB" id="8803010at2759"/>
<reference evidence="2 3" key="1">
    <citation type="submission" date="2015-04" db="EMBL/GenBank/DDBJ databases">
        <title>Lasius niger genome sequencing.</title>
        <authorList>
            <person name="Konorov E.A."/>
            <person name="Nikitin M.A."/>
            <person name="Kirill M.V."/>
            <person name="Chang P."/>
        </authorList>
    </citation>
    <scope>NUCLEOTIDE SEQUENCE [LARGE SCALE GENOMIC DNA]</scope>
    <source>
        <tissue evidence="2">Whole</tissue>
    </source>
</reference>
<dbReference type="AlphaFoldDB" id="A0A0J7K8T5"/>
<dbReference type="STRING" id="67767.A0A0J7K8T5"/>
<dbReference type="PANTHER" id="PTHR23074:SF83">
    <property type="entry name" value="VACUOLAR PROTEIN SORTING-ASSOCIATED PROTEIN 4A"/>
    <property type="match status" value="1"/>
</dbReference>
<dbReference type="Proteomes" id="UP000036403">
    <property type="component" value="Unassembled WGS sequence"/>
</dbReference>
<dbReference type="GO" id="GO:0016887">
    <property type="term" value="F:ATP hydrolysis activity"/>
    <property type="evidence" value="ECO:0007669"/>
    <property type="project" value="InterPro"/>
</dbReference>
<evidence type="ECO:0000259" key="1">
    <source>
        <dbReference type="SMART" id="SM00382"/>
    </source>
</evidence>
<dbReference type="InterPro" id="IPR003959">
    <property type="entry name" value="ATPase_AAA_core"/>
</dbReference>
<evidence type="ECO:0000313" key="3">
    <source>
        <dbReference type="Proteomes" id="UP000036403"/>
    </source>
</evidence>
<feature type="domain" description="AAA+ ATPase" evidence="1">
    <location>
        <begin position="125"/>
        <end position="265"/>
    </location>
</feature>
<dbReference type="PaxDb" id="67767-A0A0J7K8T5"/>
<dbReference type="InterPro" id="IPR027417">
    <property type="entry name" value="P-loop_NTPase"/>
</dbReference>
<protein>
    <submittedName>
        <fullName evidence="2">Atpase aaa</fullName>
    </submittedName>
</protein>
<sequence>MLRSIEISGFGNLALSLSSKSKLDAEINAAVNKALKDGGDGAGGGLSGSFDDSGADAQDARNGRGLYEYTPWEKLNIKSMDNIVGYGAQYRQIINAYFIINEKNESTSTMSNDMSDSGRKINTKIGVNVILHGPPGTGKTLAAKAIARTLRLNFVFVNAESILSAYRSETEKNLQTLYSRMRALCVQTKLNTLLLMDKIDGIVKSRSATQNLSSADYGLLTKFLTILEPNDGSDNFHIMSIFTTNKLSNLDNAFLRRCTPVFFGT</sequence>
<organism evidence="2 3">
    <name type="scientific">Lasius niger</name>
    <name type="common">Black garden ant</name>
    <dbReference type="NCBI Taxonomy" id="67767"/>
    <lineage>
        <taxon>Eukaryota</taxon>
        <taxon>Metazoa</taxon>
        <taxon>Ecdysozoa</taxon>
        <taxon>Arthropoda</taxon>
        <taxon>Hexapoda</taxon>
        <taxon>Insecta</taxon>
        <taxon>Pterygota</taxon>
        <taxon>Neoptera</taxon>
        <taxon>Endopterygota</taxon>
        <taxon>Hymenoptera</taxon>
        <taxon>Apocrita</taxon>
        <taxon>Aculeata</taxon>
        <taxon>Formicoidea</taxon>
        <taxon>Formicidae</taxon>
        <taxon>Formicinae</taxon>
        <taxon>Lasius</taxon>
        <taxon>Lasius</taxon>
    </lineage>
</organism>
<dbReference type="SMART" id="SM00382">
    <property type="entry name" value="AAA"/>
    <property type="match status" value="1"/>
</dbReference>
<dbReference type="EMBL" id="LBMM01011429">
    <property type="protein sequence ID" value="KMQ86848.1"/>
    <property type="molecule type" value="Genomic_DNA"/>
</dbReference>
<keyword evidence="3" id="KW-1185">Reference proteome</keyword>
<dbReference type="InterPro" id="IPR003593">
    <property type="entry name" value="AAA+_ATPase"/>
</dbReference>
<dbReference type="GO" id="GO:0005524">
    <property type="term" value="F:ATP binding"/>
    <property type="evidence" value="ECO:0007669"/>
    <property type="project" value="InterPro"/>
</dbReference>
<dbReference type="InterPro" id="IPR050304">
    <property type="entry name" value="MT-severing_AAA_ATPase"/>
</dbReference>
<gene>
    <name evidence="2" type="ORF">RF55_14066</name>
</gene>
<dbReference type="Pfam" id="PF00004">
    <property type="entry name" value="AAA"/>
    <property type="match status" value="1"/>
</dbReference>
<dbReference type="SUPFAM" id="SSF52540">
    <property type="entry name" value="P-loop containing nucleoside triphosphate hydrolases"/>
    <property type="match status" value="1"/>
</dbReference>
<proteinExistence type="predicted"/>
<dbReference type="CDD" id="cd19481">
    <property type="entry name" value="RecA-like_protease"/>
    <property type="match status" value="1"/>
</dbReference>
<accession>A0A0J7K8T5</accession>
<evidence type="ECO:0000313" key="2">
    <source>
        <dbReference type="EMBL" id="KMQ86848.1"/>
    </source>
</evidence>